<dbReference type="EMBL" id="MU843064">
    <property type="protein sequence ID" value="KAK2022032.1"/>
    <property type="molecule type" value="Genomic_DNA"/>
</dbReference>
<organism evidence="2 3">
    <name type="scientific">Colletotrichum zoysiae</name>
    <dbReference type="NCBI Taxonomy" id="1216348"/>
    <lineage>
        <taxon>Eukaryota</taxon>
        <taxon>Fungi</taxon>
        <taxon>Dikarya</taxon>
        <taxon>Ascomycota</taxon>
        <taxon>Pezizomycotina</taxon>
        <taxon>Sordariomycetes</taxon>
        <taxon>Hypocreomycetidae</taxon>
        <taxon>Glomerellales</taxon>
        <taxon>Glomerellaceae</taxon>
        <taxon>Colletotrichum</taxon>
        <taxon>Colletotrichum graminicola species complex</taxon>
    </lineage>
</organism>
<accession>A0AAD9LVH5</accession>
<evidence type="ECO:0000313" key="3">
    <source>
        <dbReference type="Proteomes" id="UP001232148"/>
    </source>
</evidence>
<feature type="compositionally biased region" description="Polar residues" evidence="1">
    <location>
        <begin position="117"/>
        <end position="130"/>
    </location>
</feature>
<evidence type="ECO:0000256" key="1">
    <source>
        <dbReference type="SAM" id="MobiDB-lite"/>
    </source>
</evidence>
<dbReference type="AlphaFoldDB" id="A0AAD9LVH5"/>
<feature type="compositionally biased region" description="Polar residues" evidence="1">
    <location>
        <begin position="88"/>
        <end position="97"/>
    </location>
</feature>
<feature type="region of interest" description="Disordered" evidence="1">
    <location>
        <begin position="44"/>
        <end position="130"/>
    </location>
</feature>
<proteinExistence type="predicted"/>
<gene>
    <name evidence="2" type="ORF">LX32DRAFT_214534</name>
</gene>
<protein>
    <submittedName>
        <fullName evidence="2">Uncharacterized protein</fullName>
    </submittedName>
</protein>
<dbReference type="Proteomes" id="UP001232148">
    <property type="component" value="Unassembled WGS sequence"/>
</dbReference>
<name>A0AAD9LVH5_9PEZI</name>
<reference evidence="2" key="1">
    <citation type="submission" date="2021-06" db="EMBL/GenBank/DDBJ databases">
        <title>Comparative genomics, transcriptomics and evolutionary studies reveal genomic signatures of adaptation to plant cell wall in hemibiotrophic fungi.</title>
        <authorList>
            <consortium name="DOE Joint Genome Institute"/>
            <person name="Baroncelli R."/>
            <person name="Diaz J.F."/>
            <person name="Benocci T."/>
            <person name="Peng M."/>
            <person name="Battaglia E."/>
            <person name="Haridas S."/>
            <person name="Andreopoulos W."/>
            <person name="Labutti K."/>
            <person name="Pangilinan J."/>
            <person name="Floch G.L."/>
            <person name="Makela M.R."/>
            <person name="Henrissat B."/>
            <person name="Grigoriev I.V."/>
            <person name="Crouch J.A."/>
            <person name="De Vries R.P."/>
            <person name="Sukno S.A."/>
            <person name="Thon M.R."/>
        </authorList>
    </citation>
    <scope>NUCLEOTIDE SEQUENCE</scope>
    <source>
        <strain evidence="2">MAFF235873</strain>
    </source>
</reference>
<feature type="compositionally biased region" description="Basic and acidic residues" evidence="1">
    <location>
        <begin position="74"/>
        <end position="86"/>
    </location>
</feature>
<comment type="caution">
    <text evidence="2">The sequence shown here is derived from an EMBL/GenBank/DDBJ whole genome shotgun (WGS) entry which is preliminary data.</text>
</comment>
<sequence>MVRVFANLPSVVGSSIPPKSQRANHASCPGFVWLMLTPFPLVGKIPLPSHSSRKQPTGSTGRSRPGRLFRHARYFNEYDQTREAGPEKQTSSKNQPRQPAFRHCSASKRSSPRPMQLASSRHLSESILQA</sequence>
<keyword evidence="3" id="KW-1185">Reference proteome</keyword>
<feature type="compositionally biased region" description="Basic residues" evidence="1">
    <location>
        <begin position="64"/>
        <end position="73"/>
    </location>
</feature>
<evidence type="ECO:0000313" key="2">
    <source>
        <dbReference type="EMBL" id="KAK2022032.1"/>
    </source>
</evidence>